<dbReference type="Proteomes" id="UP000012283">
    <property type="component" value="Unassembled WGS sequence"/>
</dbReference>
<evidence type="ECO:0000313" key="5">
    <source>
        <dbReference type="EMBL" id="ENH98019.1"/>
    </source>
</evidence>
<dbReference type="InterPro" id="IPR041698">
    <property type="entry name" value="Methyltransf_25"/>
</dbReference>
<dbReference type="InterPro" id="IPR029063">
    <property type="entry name" value="SAM-dependent_MTases_sf"/>
</dbReference>
<comment type="caution">
    <text evidence="5">The sequence shown here is derived from an EMBL/GenBank/DDBJ whole genome shotgun (WGS) entry which is preliminary data.</text>
</comment>
<keyword evidence="5" id="KW-0489">Methyltransferase</keyword>
<name>N4WFH8_9BACI</name>
<dbReference type="GO" id="GO:0046872">
    <property type="term" value="F:metal ion binding"/>
    <property type="evidence" value="ECO:0007669"/>
    <property type="project" value="UniProtKB-KW"/>
</dbReference>
<organism evidence="5 6">
    <name type="scientific">Gracilibacillus halophilus YIM-C55.5</name>
    <dbReference type="NCBI Taxonomy" id="1308866"/>
    <lineage>
        <taxon>Bacteria</taxon>
        <taxon>Bacillati</taxon>
        <taxon>Bacillota</taxon>
        <taxon>Bacilli</taxon>
        <taxon>Bacillales</taxon>
        <taxon>Bacillaceae</taxon>
        <taxon>Gracilibacillus</taxon>
    </lineage>
</organism>
<feature type="binding site" evidence="1">
    <location>
        <position position="40"/>
    </location>
    <ligand>
        <name>Zn(2+)</name>
        <dbReference type="ChEBI" id="CHEBI:29105"/>
    </ligand>
</feature>
<feature type="binding site" evidence="2">
    <location>
        <position position="194"/>
    </location>
    <ligand>
        <name>S-adenosyl-L-methionine</name>
        <dbReference type="ChEBI" id="CHEBI:59789"/>
    </ligand>
</feature>
<keyword evidence="6" id="KW-1185">Reference proteome</keyword>
<evidence type="ECO:0000313" key="6">
    <source>
        <dbReference type="Proteomes" id="UP000012283"/>
    </source>
</evidence>
<dbReference type="PATRIC" id="fig|1308866.3.peg.446"/>
<feature type="binding site" evidence="2">
    <location>
        <begin position="107"/>
        <end position="108"/>
    </location>
    <ligand>
        <name>S-adenosyl-L-methionine</name>
        <dbReference type="ChEBI" id="CHEBI:59789"/>
    </ligand>
</feature>
<accession>N4WFH8</accession>
<dbReference type="AlphaFoldDB" id="N4WFH8"/>
<dbReference type="InterPro" id="IPR048647">
    <property type="entry name" value="RlmA_N"/>
</dbReference>
<proteinExistence type="predicted"/>
<dbReference type="GO" id="GO:0008168">
    <property type="term" value="F:methyltransferase activity"/>
    <property type="evidence" value="ECO:0007669"/>
    <property type="project" value="UniProtKB-KW"/>
</dbReference>
<dbReference type="CDD" id="cd02440">
    <property type="entry name" value="AdoMet_MTases"/>
    <property type="match status" value="1"/>
</dbReference>
<keyword evidence="1" id="KW-0479">Metal-binding</keyword>
<feature type="binding site" evidence="1">
    <location>
        <position position="20"/>
    </location>
    <ligand>
        <name>Zn(2+)</name>
        <dbReference type="ChEBI" id="CHEBI:29105"/>
    </ligand>
</feature>
<dbReference type="STRING" id="1308866.J416_02209"/>
<evidence type="ECO:0000256" key="1">
    <source>
        <dbReference type="PIRSR" id="PIRSR018249-1"/>
    </source>
</evidence>
<evidence type="ECO:0000256" key="2">
    <source>
        <dbReference type="PIRSR" id="PIRSR018249-2"/>
    </source>
</evidence>
<keyword evidence="5" id="KW-0808">Transferase</keyword>
<feature type="binding site" evidence="2">
    <location>
        <position position="78"/>
    </location>
    <ligand>
        <name>S-adenosyl-L-methionine</name>
        <dbReference type="ChEBI" id="CHEBI:59789"/>
    </ligand>
</feature>
<dbReference type="InterPro" id="IPR016718">
    <property type="entry name" value="rRNA_m1G-MeTrfase_A_prd"/>
</dbReference>
<dbReference type="SUPFAM" id="SSF53335">
    <property type="entry name" value="S-adenosyl-L-methionine-dependent methyltransferases"/>
    <property type="match status" value="1"/>
</dbReference>
<evidence type="ECO:0000259" key="3">
    <source>
        <dbReference type="Pfam" id="PF13649"/>
    </source>
</evidence>
<dbReference type="Pfam" id="PF13649">
    <property type="entry name" value="Methyltransf_25"/>
    <property type="match status" value="1"/>
</dbReference>
<feature type="binding site" evidence="1">
    <location>
        <position position="36"/>
    </location>
    <ligand>
        <name>Zn(2+)</name>
        <dbReference type="ChEBI" id="CHEBI:29105"/>
    </ligand>
</feature>
<dbReference type="RefSeq" id="WP_003463760.1">
    <property type="nucleotide sequence ID" value="NZ_APML01000007.1"/>
</dbReference>
<dbReference type="Gene3D" id="3.40.50.150">
    <property type="entry name" value="Vaccinia Virus protein VP39"/>
    <property type="match status" value="1"/>
</dbReference>
<dbReference type="PIRSF" id="PIRSF018249">
    <property type="entry name" value="MyrA_prd"/>
    <property type="match status" value="1"/>
</dbReference>
<keyword evidence="2" id="KW-0949">S-adenosyl-L-methionine</keyword>
<feature type="domain" description="Methyltransferase" evidence="3">
    <location>
        <begin position="100"/>
        <end position="183"/>
    </location>
</feature>
<evidence type="ECO:0000259" key="4">
    <source>
        <dbReference type="Pfam" id="PF21302"/>
    </source>
</evidence>
<dbReference type="EMBL" id="APML01000007">
    <property type="protein sequence ID" value="ENH98019.1"/>
    <property type="molecule type" value="Genomic_DNA"/>
</dbReference>
<dbReference type="GO" id="GO:0032259">
    <property type="term" value="P:methylation"/>
    <property type="evidence" value="ECO:0007669"/>
    <property type="project" value="UniProtKB-KW"/>
</dbReference>
<feature type="binding site" evidence="1">
    <location>
        <position position="23"/>
    </location>
    <ligand>
        <name>Zn(2+)</name>
        <dbReference type="ChEBI" id="CHEBI:29105"/>
    </ligand>
</feature>
<dbReference type="Pfam" id="PF21302">
    <property type="entry name" value="Zn_ribbon_RlmA"/>
    <property type="match status" value="1"/>
</dbReference>
<dbReference type="eggNOG" id="COG2226">
    <property type="taxonomic scope" value="Bacteria"/>
</dbReference>
<feature type="domain" description="23S rRNA (guanine(745)-N(1))-methyltransferase N-terminal" evidence="4">
    <location>
        <begin position="18"/>
        <end position="52"/>
    </location>
</feature>
<reference evidence="5 6" key="1">
    <citation type="submission" date="2013-03" db="EMBL/GenBank/DDBJ databases">
        <title>Draft genome sequence of Gracibacillus halophilus YIM-C55.5, a moderately halophilic and thermophilic organism from the Xiaochaidamu salt lake.</title>
        <authorList>
            <person name="Sugumar T."/>
            <person name="Polireddy D.R."/>
            <person name="Antony A."/>
            <person name="Madhava Y.R."/>
            <person name="Sivakumar N."/>
        </authorList>
    </citation>
    <scope>NUCLEOTIDE SEQUENCE [LARGE SCALE GENOMIC DNA]</scope>
    <source>
        <strain evidence="5 6">YIM-C55.5</strain>
    </source>
</reference>
<keyword evidence="1" id="KW-0862">Zinc</keyword>
<sequence>MKKVERAAQLMASNDTIFACPVCQSMMTVKGTTITCYQGHHFDLAKKGYANLYTQSSPADYDKTLFESRYQVIQAGLYDELHRLIQMLIQENSSKDDFTVLDAGCGEGSHVSHILQPFEQVTGIGLDIAKDGIMTAAKYHSDCIWCVGDLANSPFQSNQFDVILNLLSPANYQDFHRILQPEGMVIKVVPQQNYLKEIRSLVFDDSQQSHNNRATIDQFKQQYRQVVTHRLQYTRYIDPDIRPDLLTMTPLTWHHRNSNQLEKWSEQFDDVTIDLDILIGIP</sequence>
<gene>
    <name evidence="5" type="ORF">J416_02209</name>
</gene>
<protein>
    <submittedName>
        <fullName evidence="5">rRNA (Guanine-N(1)-)-methyltransferase</fullName>
    </submittedName>
</protein>